<evidence type="ECO:0000259" key="8">
    <source>
        <dbReference type="Pfam" id="PF09335"/>
    </source>
</evidence>
<evidence type="ECO:0000313" key="10">
    <source>
        <dbReference type="Proteomes" id="UP001597347"/>
    </source>
</evidence>
<reference evidence="10" key="1">
    <citation type="journal article" date="2019" name="Int. J. Syst. Evol. Microbiol.">
        <title>The Global Catalogue of Microorganisms (GCM) 10K type strain sequencing project: providing services to taxonomists for standard genome sequencing and annotation.</title>
        <authorList>
            <consortium name="The Broad Institute Genomics Platform"/>
            <consortium name="The Broad Institute Genome Sequencing Center for Infectious Disease"/>
            <person name="Wu L."/>
            <person name="Ma J."/>
        </authorList>
    </citation>
    <scope>NUCLEOTIDE SEQUENCE [LARGE SCALE GENOMIC DNA]</scope>
    <source>
        <strain evidence="10">CGMCC 1.12471</strain>
    </source>
</reference>
<organism evidence="9 10">
    <name type="scientific">Amnibacterium endophyticum</name>
    <dbReference type="NCBI Taxonomy" id="2109337"/>
    <lineage>
        <taxon>Bacteria</taxon>
        <taxon>Bacillati</taxon>
        <taxon>Actinomycetota</taxon>
        <taxon>Actinomycetes</taxon>
        <taxon>Micrococcales</taxon>
        <taxon>Microbacteriaceae</taxon>
        <taxon>Amnibacterium</taxon>
    </lineage>
</organism>
<keyword evidence="5 7" id="KW-1133">Transmembrane helix</keyword>
<feature type="transmembrane region" description="Helical" evidence="7">
    <location>
        <begin position="140"/>
        <end position="165"/>
    </location>
</feature>
<feature type="transmembrane region" description="Helical" evidence="7">
    <location>
        <begin position="12"/>
        <end position="33"/>
    </location>
</feature>
<keyword evidence="3 7" id="KW-1003">Cell membrane</keyword>
<keyword evidence="4 7" id="KW-0812">Transmembrane</keyword>
<dbReference type="PANTHER" id="PTHR30353">
    <property type="entry name" value="INNER MEMBRANE PROTEIN DEDA-RELATED"/>
    <property type="match status" value="1"/>
</dbReference>
<dbReference type="Proteomes" id="UP001597347">
    <property type="component" value="Unassembled WGS sequence"/>
</dbReference>
<feature type="transmembrane region" description="Helical" evidence="7">
    <location>
        <begin position="171"/>
        <end position="190"/>
    </location>
</feature>
<dbReference type="InterPro" id="IPR032816">
    <property type="entry name" value="VTT_dom"/>
</dbReference>
<gene>
    <name evidence="9" type="ORF">ACFSBI_06925</name>
</gene>
<evidence type="ECO:0000256" key="2">
    <source>
        <dbReference type="ARBA" id="ARBA00010792"/>
    </source>
</evidence>
<comment type="similarity">
    <text evidence="2 7">Belongs to the DedA family.</text>
</comment>
<dbReference type="EMBL" id="JBHUEA010000008">
    <property type="protein sequence ID" value="MFD1721279.1"/>
    <property type="molecule type" value="Genomic_DNA"/>
</dbReference>
<evidence type="ECO:0000256" key="3">
    <source>
        <dbReference type="ARBA" id="ARBA00022475"/>
    </source>
</evidence>
<dbReference type="Pfam" id="PF09335">
    <property type="entry name" value="VTT_dom"/>
    <property type="match status" value="1"/>
</dbReference>
<comment type="caution">
    <text evidence="9">The sequence shown here is derived from an EMBL/GenBank/DDBJ whole genome shotgun (WGS) entry which is preliminary data.</text>
</comment>
<comment type="subcellular location">
    <subcellularLocation>
        <location evidence="1 7">Cell membrane</location>
        <topology evidence="1 7">Multi-pass membrane protein</topology>
    </subcellularLocation>
</comment>
<dbReference type="RefSeq" id="WP_377933373.1">
    <property type="nucleotide sequence ID" value="NZ_JBHUEA010000008.1"/>
</dbReference>
<accession>A0ABW4LDN9</accession>
<evidence type="ECO:0000256" key="6">
    <source>
        <dbReference type="ARBA" id="ARBA00023136"/>
    </source>
</evidence>
<name>A0ABW4LDN9_9MICO</name>
<evidence type="ECO:0000256" key="7">
    <source>
        <dbReference type="RuleBase" id="RU367016"/>
    </source>
</evidence>
<evidence type="ECO:0000256" key="5">
    <source>
        <dbReference type="ARBA" id="ARBA00022989"/>
    </source>
</evidence>
<proteinExistence type="inferred from homology"/>
<evidence type="ECO:0000313" key="9">
    <source>
        <dbReference type="EMBL" id="MFD1721279.1"/>
    </source>
</evidence>
<keyword evidence="6 7" id="KW-0472">Membrane</keyword>
<dbReference type="PANTHER" id="PTHR30353:SF0">
    <property type="entry name" value="TRANSMEMBRANE PROTEIN"/>
    <property type="match status" value="1"/>
</dbReference>
<evidence type="ECO:0000256" key="4">
    <source>
        <dbReference type="ARBA" id="ARBA00022692"/>
    </source>
</evidence>
<feature type="transmembrane region" description="Helical" evidence="7">
    <location>
        <begin position="53"/>
        <end position="74"/>
    </location>
</feature>
<protein>
    <submittedName>
        <fullName evidence="9">DedA family protein</fullName>
    </submittedName>
</protein>
<keyword evidence="10" id="KW-1185">Reference proteome</keyword>
<feature type="domain" description="VTT" evidence="8">
    <location>
        <begin position="33"/>
        <end position="157"/>
    </location>
</feature>
<sequence length="212" mass="22805">MDVQALLEGVGPWALAVIALFVFIESGLLFPFLPGDSLLVTAGLAHQQLGLSVAVIALVGFVAAVAGDQVGYLLGDRFGARLFKDDARVLKTSRLRETEAFFEKYGGRALVLGRFVPIIRTYVPLAAGSARYPYRRFLPWNALGAFLWAVGVTVVGSFLGGLPFIANNIDVLLAAVVVVSVLPIVIDQLIKRARRRRAAEAPSGEEQDAQAR</sequence>
<evidence type="ECO:0000256" key="1">
    <source>
        <dbReference type="ARBA" id="ARBA00004651"/>
    </source>
</evidence>
<dbReference type="InterPro" id="IPR032818">
    <property type="entry name" value="DedA-like"/>
</dbReference>